<evidence type="ECO:0000259" key="8">
    <source>
        <dbReference type="Pfam" id="PF00155"/>
    </source>
</evidence>
<comment type="pathway">
    <text evidence="7">Cofactor biosynthesis; adenosylcobalamin biosynthesis; cob(II)yrinate a,c-diamide from precorrin-2 (aerobic route): step 9/10.</text>
</comment>
<comment type="caution">
    <text evidence="11">The sequence shown here is derived from an EMBL/GenBank/DDBJ whole genome shotgun (WGS) entry which is preliminary data.</text>
</comment>
<evidence type="ECO:0000313" key="12">
    <source>
        <dbReference type="Proteomes" id="UP000234206"/>
    </source>
</evidence>
<comment type="miscellaneous">
    <text evidence="7">The a and c carboxylates of hydrogenobyrinate are activated for nucleophilic attack via formation of a phosphorylated intermediate by ATP. CobB catalyzes first the amidation of the c-carboxylate, and then that of the a-carboxylate.</text>
</comment>
<evidence type="ECO:0000256" key="3">
    <source>
        <dbReference type="ARBA" id="ARBA00022741"/>
    </source>
</evidence>
<dbReference type="Gene3D" id="3.40.640.10">
    <property type="entry name" value="Type I PLP-dependent aspartate aminotransferase-like (Major domain)"/>
    <property type="match status" value="1"/>
</dbReference>
<dbReference type="InterPro" id="IPR015421">
    <property type="entry name" value="PyrdxlP-dep_Trfase_major"/>
</dbReference>
<dbReference type="EMBL" id="PKIZ01000013">
    <property type="protein sequence ID" value="PKZ41480.1"/>
    <property type="molecule type" value="Genomic_DNA"/>
</dbReference>
<dbReference type="InterPro" id="IPR015422">
    <property type="entry name" value="PyrdxlP-dep_Trfase_small"/>
</dbReference>
<dbReference type="CDD" id="cd05388">
    <property type="entry name" value="CobB_N"/>
    <property type="match status" value="1"/>
</dbReference>
<dbReference type="PANTHER" id="PTHR43873:SF1">
    <property type="entry name" value="COBYRINATE A,C-DIAMIDE SYNTHASE"/>
    <property type="match status" value="1"/>
</dbReference>
<dbReference type="CDD" id="cd00609">
    <property type="entry name" value="AAT_like"/>
    <property type="match status" value="1"/>
</dbReference>
<evidence type="ECO:0000256" key="7">
    <source>
        <dbReference type="HAMAP-Rule" id="MF_00027"/>
    </source>
</evidence>
<keyword evidence="6 7" id="KW-0315">Glutamine amidotransferase</keyword>
<evidence type="ECO:0000259" key="9">
    <source>
        <dbReference type="Pfam" id="PF01656"/>
    </source>
</evidence>
<dbReference type="AlphaFoldDB" id="A0A2I1PA30"/>
<evidence type="ECO:0000259" key="10">
    <source>
        <dbReference type="Pfam" id="PF07685"/>
    </source>
</evidence>
<gene>
    <name evidence="7" type="primary">cobB</name>
    <name evidence="11" type="ORF">CYJ76_07835</name>
</gene>
<dbReference type="GO" id="GO:0005524">
    <property type="term" value="F:ATP binding"/>
    <property type="evidence" value="ECO:0007669"/>
    <property type="project" value="UniProtKB-UniRule"/>
</dbReference>
<reference evidence="11 12" key="1">
    <citation type="submission" date="2017-12" db="EMBL/GenBank/DDBJ databases">
        <title>Phylogenetic diversity of female urinary microbiome.</title>
        <authorList>
            <person name="Thomas-White K."/>
            <person name="Wolfe A.J."/>
        </authorList>
    </citation>
    <scope>NUCLEOTIDE SEQUENCE [LARGE SCALE GENOMIC DNA]</scope>
    <source>
        <strain evidence="11 12">UMB1298</strain>
    </source>
</reference>
<evidence type="ECO:0000313" key="11">
    <source>
        <dbReference type="EMBL" id="PKZ41480.1"/>
    </source>
</evidence>
<dbReference type="OrthoDB" id="9764035at2"/>
<dbReference type="InterPro" id="IPR029062">
    <property type="entry name" value="Class_I_gatase-like"/>
</dbReference>
<feature type="site" description="Increases nucleophilicity of active site Cys" evidence="7">
    <location>
        <position position="440"/>
    </location>
</feature>
<dbReference type="EC" id="6.3.5.9" evidence="7"/>
<evidence type="ECO:0000256" key="1">
    <source>
        <dbReference type="ARBA" id="ARBA00001946"/>
    </source>
</evidence>
<proteinExistence type="inferred from homology"/>
<organism evidence="11 12">
    <name type="scientific">Kytococcus schroeteri</name>
    <dbReference type="NCBI Taxonomy" id="138300"/>
    <lineage>
        <taxon>Bacteria</taxon>
        <taxon>Bacillati</taxon>
        <taxon>Actinomycetota</taxon>
        <taxon>Actinomycetes</taxon>
        <taxon>Micrococcales</taxon>
        <taxon>Kytococcaceae</taxon>
        <taxon>Kytococcus</taxon>
    </lineage>
</organism>
<dbReference type="Gene3D" id="3.40.50.300">
    <property type="entry name" value="P-loop containing nucleotide triphosphate hydrolases"/>
    <property type="match status" value="1"/>
</dbReference>
<dbReference type="Gene3D" id="3.90.1150.10">
    <property type="entry name" value="Aspartate Aminotransferase, domain 1"/>
    <property type="match status" value="1"/>
</dbReference>
<keyword evidence="12" id="KW-1185">Reference proteome</keyword>
<dbReference type="InterPro" id="IPR004484">
    <property type="entry name" value="CbiA/CobB_synth"/>
</dbReference>
<keyword evidence="2 7" id="KW-0436">Ligase</keyword>
<protein>
    <recommendedName>
        <fullName evidence="7">Hydrogenobyrinate a,c-diamide synthase</fullName>
        <ecNumber evidence="7">6.3.5.9</ecNumber>
    </recommendedName>
    <alternativeName>
        <fullName evidence="7">Hydrogenobyrinic acid a,c-diamide synthase</fullName>
    </alternativeName>
</protein>
<keyword evidence="7" id="KW-0169">Cobalamin biosynthesis</keyword>
<accession>A0A2I1PA30</accession>
<keyword evidence="5 7" id="KW-0460">Magnesium</keyword>
<feature type="domain" description="CobQ/CobB/MinD/ParA nucleotide binding" evidence="9">
    <location>
        <begin position="6"/>
        <end position="194"/>
    </location>
</feature>
<feature type="domain" description="CobB/CobQ-like glutamine amidotransferase" evidence="10">
    <location>
        <begin position="261"/>
        <end position="442"/>
    </location>
</feature>
<dbReference type="GO" id="GO:0043802">
    <property type="term" value="F:hydrogenobyrinic acid a,c-diamide synthase (glutamine-hydrolysing) activity"/>
    <property type="evidence" value="ECO:0007669"/>
    <property type="project" value="UniProtKB-UniRule"/>
</dbReference>
<keyword evidence="3 7" id="KW-0547">Nucleotide-binding</keyword>
<comment type="caution">
    <text evidence="7">Lacks conserved residue(s) required for the propagation of feature annotation.</text>
</comment>
<dbReference type="InterPro" id="IPR011698">
    <property type="entry name" value="GATase_3"/>
</dbReference>
<dbReference type="InterPro" id="IPR015424">
    <property type="entry name" value="PyrdxlP-dep_Trfase"/>
</dbReference>
<dbReference type="Pfam" id="PF00155">
    <property type="entry name" value="Aminotran_1_2"/>
    <property type="match status" value="1"/>
</dbReference>
<dbReference type="Pfam" id="PF07685">
    <property type="entry name" value="GATase_3"/>
    <property type="match status" value="1"/>
</dbReference>
<dbReference type="SUPFAM" id="SSF52540">
    <property type="entry name" value="P-loop containing nucleoside triphosphate hydrolases"/>
    <property type="match status" value="1"/>
</dbReference>
<dbReference type="PROSITE" id="PS51274">
    <property type="entry name" value="GATASE_COBBQ"/>
    <property type="match status" value="1"/>
</dbReference>
<sequence length="812" mass="82964">MNLPRLVVAAPASGHGKTTVATGLMAALTARGLAVAPAKVGPDFVDPTFHTVATGRPGRNLDPWLQGEDHVASVLARSAALPTAADVAVVEGVMGLFDGRLGTDGWASTAHVSQLVGAPVLLVVDASSASRTVGAVVHGLATLDAGVRVGGVVLNRLGSLRHAAEVRRAVEQVGVPVLGVLPRDAELASPARHLGLVPAGEREDAQAAVERIGVVVAEHVDLDAVLDLARTAGPLEAAPWEPPVRATDGGEGPDGGARPVVAVAAGPASGFCYPETLELLRSRGLEPIPFDPLVDTALPPGTRGLLLPGGYPEVHAEALAARRPGLEALAAAVRAGVPTWAEGGGTLLLLEQLEGHPMAGVLPGAAHLGARSVLGYREATAPADTLLAPAGGVVRGHEIHRTRIEGEAQSPAWRWDGAADGFSADPAGTGHPTLHASFLHTHPVGHPGLGVAFAEAVHAAAPSPGAAHHGDAELAAGLEDFAVNVRVPRPAAELLPVLQAALADAAGYPDPRPAQEALAGLHGLDPAQVLPTNGAAEAFTLVARALTPTDPVVVHPQFTEPDEALRRAGRPARAVVLPVDAATPFDAGLLTAAGPADLVVVGNPTNPTGRLHRGEEFLALAGEDRVLVVDEAFMDLVPGEAESLLAPAHRDHLSGVLVVRSLTKTWGIAGVRAGYVAGDPRLVARLADQQPHWSVNALALAALEHTASPAAQQQVAGWATEIAAHRDHLVTGLRALGLDPLPSVAPFVTVRVGVGVHAGLRAAGFAVRRCDTFPGLGAAWVRLAVRPPEATDRLLAALSTVLTTPRPEGGPR</sequence>
<dbReference type="NCBIfam" id="TIGR00379">
    <property type="entry name" value="cobB"/>
    <property type="match status" value="1"/>
</dbReference>
<dbReference type="SUPFAM" id="SSF53383">
    <property type="entry name" value="PLP-dependent transferases"/>
    <property type="match status" value="1"/>
</dbReference>
<dbReference type="Proteomes" id="UP000234206">
    <property type="component" value="Unassembled WGS sequence"/>
</dbReference>
<dbReference type="InterPro" id="IPR002586">
    <property type="entry name" value="CobQ/CobB/MinD/ParA_Nub-bd_dom"/>
</dbReference>
<evidence type="ECO:0000256" key="6">
    <source>
        <dbReference type="ARBA" id="ARBA00022962"/>
    </source>
</evidence>
<comment type="catalytic activity">
    <reaction evidence="7">
        <text>hydrogenobyrinate + 2 L-glutamine + 2 ATP + 2 H2O = hydrogenobyrinate a,c-diamide + 2 L-glutamate + 2 ADP + 2 phosphate + 2 H(+)</text>
        <dbReference type="Rhea" id="RHEA:12544"/>
        <dbReference type="ChEBI" id="CHEBI:15377"/>
        <dbReference type="ChEBI" id="CHEBI:15378"/>
        <dbReference type="ChEBI" id="CHEBI:29985"/>
        <dbReference type="ChEBI" id="CHEBI:30616"/>
        <dbReference type="ChEBI" id="CHEBI:43474"/>
        <dbReference type="ChEBI" id="CHEBI:58359"/>
        <dbReference type="ChEBI" id="CHEBI:77873"/>
        <dbReference type="ChEBI" id="CHEBI:77874"/>
        <dbReference type="ChEBI" id="CHEBI:456216"/>
        <dbReference type="EC" id="6.3.5.9"/>
    </reaction>
</comment>
<dbReference type="InterPro" id="IPR004839">
    <property type="entry name" value="Aminotransferase_I/II_large"/>
</dbReference>
<feature type="domain" description="Aminotransferase class I/classII large" evidence="8">
    <location>
        <begin position="504"/>
        <end position="798"/>
    </location>
</feature>
<dbReference type="NCBIfam" id="NF005915">
    <property type="entry name" value="PRK07908.1"/>
    <property type="match status" value="1"/>
</dbReference>
<keyword evidence="4 7" id="KW-0067">ATP-binding</keyword>
<evidence type="ECO:0000256" key="4">
    <source>
        <dbReference type="ARBA" id="ARBA00022840"/>
    </source>
</evidence>
<comment type="function">
    <text evidence="7">Catalyzes the ATP-dependent amidation of the two carboxylate groups at positions a and c of hydrogenobyrinate, using either L-glutamine or ammonia as the nitrogen source.</text>
</comment>
<dbReference type="GO" id="GO:0030170">
    <property type="term" value="F:pyridoxal phosphate binding"/>
    <property type="evidence" value="ECO:0007669"/>
    <property type="project" value="InterPro"/>
</dbReference>
<dbReference type="NCBIfam" id="NF002204">
    <property type="entry name" value="PRK01077.1"/>
    <property type="match status" value="1"/>
</dbReference>
<dbReference type="GO" id="GO:0042242">
    <property type="term" value="F:cobyrinic acid a,c-diamide synthase activity"/>
    <property type="evidence" value="ECO:0007669"/>
    <property type="project" value="InterPro"/>
</dbReference>
<comment type="similarity">
    <text evidence="7">Belongs to the CobB/CbiA family.</text>
</comment>
<evidence type="ECO:0000256" key="5">
    <source>
        <dbReference type="ARBA" id="ARBA00022842"/>
    </source>
</evidence>
<dbReference type="UniPathway" id="UPA00148">
    <property type="reaction ID" value="UER00220"/>
</dbReference>
<dbReference type="InterPro" id="IPR027417">
    <property type="entry name" value="P-loop_NTPase"/>
</dbReference>
<dbReference type="GO" id="GO:0009236">
    <property type="term" value="P:cobalamin biosynthetic process"/>
    <property type="evidence" value="ECO:0007669"/>
    <property type="project" value="UniProtKB-UniRule"/>
</dbReference>
<dbReference type="HAMAP" id="MF_00027">
    <property type="entry name" value="CobB_CbiA"/>
    <property type="match status" value="1"/>
</dbReference>
<comment type="domain">
    <text evidence="7">Comprises of two domains. The C-terminal domain contains the binding site for glutamine and catalyzes the hydrolysis of this substrate to glutamate and ammonia. The N-terminal domain is anticipated to bind ATP and hydrogenobyrinate and catalyzes the ultimate synthesis of the diamide product. The ammonia produced via the glutaminase domain is probably translocated to the adjacent domain via a molecular tunnel, where it reacts with an activated intermediate.</text>
</comment>
<name>A0A2I1PA30_9MICO</name>
<comment type="cofactor">
    <cofactor evidence="1 7">
        <name>Mg(2+)</name>
        <dbReference type="ChEBI" id="CHEBI:18420"/>
    </cofactor>
</comment>
<dbReference type="RefSeq" id="WP_101849773.1">
    <property type="nucleotide sequence ID" value="NZ_PKIZ01000013.1"/>
</dbReference>
<dbReference type="SUPFAM" id="SSF52317">
    <property type="entry name" value="Class I glutamine amidotransferase-like"/>
    <property type="match status" value="1"/>
</dbReference>
<dbReference type="Pfam" id="PF01656">
    <property type="entry name" value="CbiA"/>
    <property type="match status" value="1"/>
</dbReference>
<dbReference type="PANTHER" id="PTHR43873">
    <property type="entry name" value="COBYRINATE A,C-DIAMIDE SYNTHASE"/>
    <property type="match status" value="1"/>
</dbReference>
<evidence type="ECO:0000256" key="2">
    <source>
        <dbReference type="ARBA" id="ARBA00022598"/>
    </source>
</evidence>